<keyword evidence="2" id="KW-1185">Reference proteome</keyword>
<dbReference type="AlphaFoldDB" id="A0A4R6G5B9"/>
<organism evidence="1 2">
    <name type="scientific">Herminiimonas fonticola</name>
    <dbReference type="NCBI Taxonomy" id="303380"/>
    <lineage>
        <taxon>Bacteria</taxon>
        <taxon>Pseudomonadati</taxon>
        <taxon>Pseudomonadota</taxon>
        <taxon>Betaproteobacteria</taxon>
        <taxon>Burkholderiales</taxon>
        <taxon>Oxalobacteraceae</taxon>
        <taxon>Herminiimonas</taxon>
    </lineage>
</organism>
<dbReference type="PROSITE" id="PS51257">
    <property type="entry name" value="PROKAR_LIPOPROTEIN"/>
    <property type="match status" value="1"/>
</dbReference>
<dbReference type="RefSeq" id="WP_112992748.1">
    <property type="nucleotide sequence ID" value="NZ_PTLZ01000004.1"/>
</dbReference>
<evidence type="ECO:0000313" key="1">
    <source>
        <dbReference type="EMBL" id="TDN88845.1"/>
    </source>
</evidence>
<comment type="caution">
    <text evidence="1">The sequence shown here is derived from an EMBL/GenBank/DDBJ whole genome shotgun (WGS) entry which is preliminary data.</text>
</comment>
<sequence>MRLPALTVLPKSGVPTLSACLCAMVLGGCAQLGYYAQATHGQSSLMAAAKPIDDLLLDPDVDGKLRQRLVKAKQIRQFAVSELGLPDNASYKSYADLQRPFALWNVVATPELSLRPLQWCFPVAGCISYRGYYSKDDAHAFAATLRADGHDVQVIGVPTYSTLGWFDDPVLSTFIRSPDGELARLIFHELAHQVVYVKDDTQFNESFATAVEEEGVERWFALHGDANAKRLYAEFKVRRGEFLGLLLRYRTELAINYAGIATDDEKRLRKVEIFAALQRAYQTLKVSWYGFAGYDRWFAEPLSNAHLASIATYHEFVPGFKALLREKENFANFYQAVIALAAENKLDRHRKLAALGTVIPVAIENNAGRLPAGN</sequence>
<accession>A0A4R6G5B9</accession>
<keyword evidence="1" id="KW-0645">Protease</keyword>
<evidence type="ECO:0000313" key="2">
    <source>
        <dbReference type="Proteomes" id="UP000294737"/>
    </source>
</evidence>
<dbReference type="EMBL" id="SNWF01000006">
    <property type="protein sequence ID" value="TDN88845.1"/>
    <property type="molecule type" value="Genomic_DNA"/>
</dbReference>
<reference evidence="1 2" key="1">
    <citation type="submission" date="2019-03" db="EMBL/GenBank/DDBJ databases">
        <title>Genomic Encyclopedia of Type Strains, Phase IV (KMG-IV): sequencing the most valuable type-strain genomes for metagenomic binning, comparative biology and taxonomic classification.</title>
        <authorList>
            <person name="Goeker M."/>
        </authorList>
    </citation>
    <scope>NUCLEOTIDE SEQUENCE [LARGE SCALE GENOMIC DNA]</scope>
    <source>
        <strain evidence="1 2">DSM 18555</strain>
    </source>
</reference>
<dbReference type="PIRSF" id="PIRSF029285">
    <property type="entry name" value="Aminopept"/>
    <property type="match status" value="1"/>
</dbReference>
<proteinExistence type="predicted"/>
<dbReference type="OrthoDB" id="357991at2"/>
<dbReference type="GO" id="GO:0004177">
    <property type="term" value="F:aminopeptidase activity"/>
    <property type="evidence" value="ECO:0007669"/>
    <property type="project" value="UniProtKB-KW"/>
</dbReference>
<protein>
    <submittedName>
        <fullName evidence="1">Putative aminopeptidase</fullName>
    </submittedName>
</protein>
<gene>
    <name evidence="1" type="ORF">EV677_2432</name>
</gene>
<keyword evidence="1" id="KW-0031">Aminopeptidase</keyword>
<keyword evidence="1" id="KW-0378">Hydrolase</keyword>
<name>A0A4R6G5B9_9BURK</name>
<dbReference type="Proteomes" id="UP000294737">
    <property type="component" value="Unassembled WGS sequence"/>
</dbReference>
<dbReference type="Pfam" id="PF10023">
    <property type="entry name" value="Aminopep"/>
    <property type="match status" value="1"/>
</dbReference>
<dbReference type="InterPro" id="IPR014553">
    <property type="entry name" value="Aminopept"/>
</dbReference>